<organism evidence="2 3">
    <name type="scientific">Desulfovibrio piger</name>
    <dbReference type="NCBI Taxonomy" id="901"/>
    <lineage>
        <taxon>Bacteria</taxon>
        <taxon>Pseudomonadati</taxon>
        <taxon>Thermodesulfobacteriota</taxon>
        <taxon>Desulfovibrionia</taxon>
        <taxon>Desulfovibrionales</taxon>
        <taxon>Desulfovibrionaceae</taxon>
        <taxon>Desulfovibrio</taxon>
    </lineage>
</organism>
<protein>
    <submittedName>
        <fullName evidence="2">Uncharacterized protein</fullName>
    </submittedName>
</protein>
<dbReference type="OrthoDB" id="9994393at2"/>
<reference evidence="3" key="1">
    <citation type="submission" date="2016-10" db="EMBL/GenBank/DDBJ databases">
        <authorList>
            <person name="Wegmann U."/>
        </authorList>
    </citation>
    <scope>NUCLEOTIDE SEQUENCE [LARGE SCALE GENOMIC DNA]</scope>
</reference>
<keyword evidence="1" id="KW-0472">Membrane</keyword>
<name>A0A1K1LDA2_9BACT</name>
<dbReference type="AlphaFoldDB" id="A0A1K1LDA2"/>
<keyword evidence="3" id="KW-1185">Reference proteome</keyword>
<keyword evidence="1" id="KW-0812">Transmembrane</keyword>
<sequence>MHLPPILPPLPPAPDWLPPLLGMAVLLLLLGMAVRGTCRRCLMILLFLLALAAFPHRDLTMFALGGLAVWCLMPGRDSGKKGPSGRS</sequence>
<evidence type="ECO:0000256" key="1">
    <source>
        <dbReference type="SAM" id="Phobius"/>
    </source>
</evidence>
<evidence type="ECO:0000313" key="2">
    <source>
        <dbReference type="EMBL" id="SFV72674.1"/>
    </source>
</evidence>
<evidence type="ECO:0000313" key="3">
    <source>
        <dbReference type="Proteomes" id="UP000186323"/>
    </source>
</evidence>
<accession>A0A1K1LDA2</accession>
<dbReference type="RefSeq" id="WP_072333395.1">
    <property type="nucleotide sequence ID" value="NZ_JAXXLW010000058.1"/>
</dbReference>
<feature type="transmembrane region" description="Helical" evidence="1">
    <location>
        <begin position="41"/>
        <end position="57"/>
    </location>
</feature>
<dbReference type="EMBL" id="LT630450">
    <property type="protein sequence ID" value="SFV72674.1"/>
    <property type="molecule type" value="Genomic_DNA"/>
</dbReference>
<feature type="transmembrane region" description="Helical" evidence="1">
    <location>
        <begin position="16"/>
        <end position="34"/>
    </location>
</feature>
<dbReference type="KEGG" id="dpg:DESPIGER_0799"/>
<dbReference type="Proteomes" id="UP000186323">
    <property type="component" value="Chromosome I"/>
</dbReference>
<gene>
    <name evidence="2" type="ORF">DESPIGER_0799</name>
</gene>
<keyword evidence="1" id="KW-1133">Transmembrane helix</keyword>
<proteinExistence type="predicted"/>